<accession>A0ABW5A1I9</accession>
<feature type="domain" description="Fibronectin type-III" evidence="1">
    <location>
        <begin position="531"/>
        <end position="625"/>
    </location>
</feature>
<dbReference type="SUPFAM" id="SSF49265">
    <property type="entry name" value="Fibronectin type III"/>
    <property type="match status" value="4"/>
</dbReference>
<dbReference type="Gene3D" id="2.60.40.10">
    <property type="entry name" value="Immunoglobulins"/>
    <property type="match status" value="7"/>
</dbReference>
<feature type="domain" description="Fibronectin type-III" evidence="1">
    <location>
        <begin position="632"/>
        <end position="730"/>
    </location>
</feature>
<dbReference type="InterPro" id="IPR002909">
    <property type="entry name" value="IPT_dom"/>
</dbReference>
<dbReference type="SMART" id="SM00060">
    <property type="entry name" value="FN3"/>
    <property type="match status" value="8"/>
</dbReference>
<dbReference type="PANTHER" id="PTHR46957:SF3">
    <property type="entry name" value="CYTOKINE RECEPTOR"/>
    <property type="match status" value="1"/>
</dbReference>
<sequence length="1218" mass="133733">MLQHRRSLRWRTPIALLTVLLLIATLIPILPAQRAEADADITLSSTIFPAGYPGTRITLTGGNMFPFHPGAQISLYNESGQKVNAIADVQYLDSRHMSFTLQPGLIQGRYRLLVISYETAIAEIQVMSNSDPANVQITPGSDRDIRIDWIDPSAGDTQDIVVQYGPINLSYFPHTAYVPRGKQTLTLKGLDHNTNYRIKLLARKSDGTLTHGTEFTNGGAGYRASDTTPPGDLTNLLVSSIPNGFDLRWKDPIDPDLHLITVQYAEHGTSRWSDAFVVTKGIEHLALREMNTAKRYDFRFTKTDTLGNWSQQLETNNGYGYTYDTTPPSNVSSLSATVRSKSEVYLTWQDPTDANSSDFHHVKIYLKSALTDWISVGRAEKGVKQFTLTGLASNIEYSFRVVSVDNFGNESSGAITTRTLDTSSLAALRNVVISQDIDGGLKLQWSESGPVVDFSIFKVYYAQHGSTDYREATLSSKGTRSAYLRDLPRGTYDLQFRLYDRYGIEKDFHDEDNNGYGFYVAGKSGGNYPEEIRDVRIQPHNSQSMQISWNPASTDGTHVELYVAERSTTPQWRYLDRVDKRDLRYEVRNLSGERDYFFKLVVVDAVKNTSSYGIIYDNSGYGYNLFGGDRYPPKEVTNASATLSGNALQVTYFEPTDPDFEKAIIYAQKTGSTDGVLRFDVPRGQSGTTIRDLTPGATYTLRITTVDTFGNESKGVSLNNNGLGYRIPETGGVARNEVRNALLIPETNKLTVRFQDPLFAEYSNALISIKKVGSNSYQSSKTVYKGANEATFDGLDANSFYQVRIVTLNSAGQASNGINLGGTTGIGLQPVSKVQKANVTEAKGSLIVTWQDPAGTLPTGVQVEVQARGTSTWSEPLIIQPGTGKAVIQGLGDTQSYKVRVTTLLNQVASADLVLENRGNGFRPDRAEVVAQPSQITFDDKLTQRISLVGTNTRFPYSKNEIGAKLYTADGQDVSSYLTDGNTYSSTRYDLTIKRSLPAGLYRVVLSTTADGEWSTWIKIVAAAPVVQAVALDLNSAVYGATPAVKVTGVGFKTGAKVVIDGMTEVTPYSLSSDQLTFTLPSGLLPGVHKLAVKTSDGTTSPLGFTIHPFSGTVTYNPPSSRTDLHQAELRIKNHDSNSRSSKVLVQIRKNGQLIETKELKGTFSSYETISFKLDFGGVNSTYAEGPMSSLSLKVFVVDAYTNSPLAEPITFYRTLNL</sequence>
<feature type="domain" description="Fibronectin type-III" evidence="1">
    <location>
        <begin position="327"/>
        <end position="422"/>
    </location>
</feature>
<dbReference type="CDD" id="cd00063">
    <property type="entry name" value="FN3"/>
    <property type="match status" value="3"/>
</dbReference>
<keyword evidence="3" id="KW-1185">Reference proteome</keyword>
<dbReference type="EMBL" id="JBHUIO010000011">
    <property type="protein sequence ID" value="MFD2171735.1"/>
    <property type="molecule type" value="Genomic_DNA"/>
</dbReference>
<evidence type="ECO:0000259" key="1">
    <source>
        <dbReference type="PROSITE" id="PS50853"/>
    </source>
</evidence>
<dbReference type="InterPro" id="IPR036116">
    <property type="entry name" value="FN3_sf"/>
</dbReference>
<proteinExistence type="predicted"/>
<gene>
    <name evidence="2" type="ORF">ACFSOY_17370</name>
</gene>
<name>A0ABW5A1I9_9BACL</name>
<dbReference type="PROSITE" id="PS50853">
    <property type="entry name" value="FN3"/>
    <property type="match status" value="4"/>
</dbReference>
<dbReference type="InterPro" id="IPR050713">
    <property type="entry name" value="RTP_Phos/Ushers"/>
</dbReference>
<dbReference type="InterPro" id="IPR013783">
    <property type="entry name" value="Ig-like_fold"/>
</dbReference>
<reference evidence="3" key="1">
    <citation type="journal article" date="2019" name="Int. J. Syst. Evol. Microbiol.">
        <title>The Global Catalogue of Microorganisms (GCM) 10K type strain sequencing project: providing services to taxonomists for standard genome sequencing and annotation.</title>
        <authorList>
            <consortium name="The Broad Institute Genomics Platform"/>
            <consortium name="The Broad Institute Genome Sequencing Center for Infectious Disease"/>
            <person name="Wu L."/>
            <person name="Ma J."/>
        </authorList>
    </citation>
    <scope>NUCLEOTIDE SEQUENCE [LARGE SCALE GENOMIC DNA]</scope>
    <source>
        <strain evidence="3">CGMCC 1.13574</strain>
    </source>
</reference>
<organism evidence="2 3">
    <name type="scientific">Tumebacillus lipolyticus</name>
    <dbReference type="NCBI Taxonomy" id="1280370"/>
    <lineage>
        <taxon>Bacteria</taxon>
        <taxon>Bacillati</taxon>
        <taxon>Bacillota</taxon>
        <taxon>Bacilli</taxon>
        <taxon>Bacillales</taxon>
        <taxon>Alicyclobacillaceae</taxon>
        <taxon>Tumebacillus</taxon>
    </lineage>
</organism>
<dbReference type="PANTHER" id="PTHR46957">
    <property type="entry name" value="CYTOKINE RECEPTOR"/>
    <property type="match status" value="1"/>
</dbReference>
<dbReference type="InterPro" id="IPR003961">
    <property type="entry name" value="FN3_dom"/>
</dbReference>
<feature type="domain" description="Fibronectin type-III" evidence="1">
    <location>
        <begin position="131"/>
        <end position="231"/>
    </location>
</feature>
<comment type="caution">
    <text evidence="2">The sequence shown here is derived from an EMBL/GenBank/DDBJ whole genome shotgun (WGS) entry which is preliminary data.</text>
</comment>
<dbReference type="SUPFAM" id="SSF81296">
    <property type="entry name" value="E set domains"/>
    <property type="match status" value="1"/>
</dbReference>
<dbReference type="RefSeq" id="WP_386048792.1">
    <property type="nucleotide sequence ID" value="NZ_JBHUIO010000011.1"/>
</dbReference>
<evidence type="ECO:0000313" key="3">
    <source>
        <dbReference type="Proteomes" id="UP001597343"/>
    </source>
</evidence>
<dbReference type="Proteomes" id="UP001597343">
    <property type="component" value="Unassembled WGS sequence"/>
</dbReference>
<dbReference type="InterPro" id="IPR014756">
    <property type="entry name" value="Ig_E-set"/>
</dbReference>
<evidence type="ECO:0000313" key="2">
    <source>
        <dbReference type="EMBL" id="MFD2171735.1"/>
    </source>
</evidence>
<dbReference type="Pfam" id="PF01833">
    <property type="entry name" value="TIG"/>
    <property type="match status" value="1"/>
</dbReference>
<dbReference type="Pfam" id="PF00041">
    <property type="entry name" value="fn3"/>
    <property type="match status" value="2"/>
</dbReference>
<protein>
    <submittedName>
        <fullName evidence="2">Fibronectin type III domain-containing protein</fullName>
    </submittedName>
</protein>